<reference evidence="2 3" key="1">
    <citation type="submission" date="2015-09" db="EMBL/GenBank/DDBJ databases">
        <title>Trachymyrmex cornetzi WGS genome.</title>
        <authorList>
            <person name="Nygaard S."/>
            <person name="Hu H."/>
            <person name="Boomsma J."/>
            <person name="Zhang G."/>
        </authorList>
    </citation>
    <scope>NUCLEOTIDE SEQUENCE [LARGE SCALE GENOMIC DNA]</scope>
    <source>
        <strain evidence="2">Tcor2-1</strain>
        <tissue evidence="2">Whole body</tissue>
    </source>
</reference>
<protein>
    <submittedName>
        <fullName evidence="2">Uncharacterized protein</fullName>
    </submittedName>
</protein>
<name>A0A151J3S7_9HYME</name>
<accession>A0A151J3S7</accession>
<dbReference type="EMBL" id="KQ980253">
    <property type="protein sequence ID" value="KYN17090.1"/>
    <property type="molecule type" value="Genomic_DNA"/>
</dbReference>
<sequence>WANVGSMSALGCRANHGTTSAQRTLAESDLKTTLGPTSPRKRTAFYRRGIALVPERWEKVVENGGNYLD</sequence>
<feature type="compositionally biased region" description="Polar residues" evidence="1">
    <location>
        <begin position="16"/>
        <end position="25"/>
    </location>
</feature>
<dbReference type="AlphaFoldDB" id="A0A151J3S7"/>
<feature type="non-terminal residue" evidence="2">
    <location>
        <position position="1"/>
    </location>
</feature>
<evidence type="ECO:0000313" key="2">
    <source>
        <dbReference type="EMBL" id="KYN17090.1"/>
    </source>
</evidence>
<dbReference type="Proteomes" id="UP000078492">
    <property type="component" value="Unassembled WGS sequence"/>
</dbReference>
<feature type="region of interest" description="Disordered" evidence="1">
    <location>
        <begin position="1"/>
        <end position="38"/>
    </location>
</feature>
<evidence type="ECO:0000313" key="3">
    <source>
        <dbReference type="Proteomes" id="UP000078492"/>
    </source>
</evidence>
<keyword evidence="3" id="KW-1185">Reference proteome</keyword>
<evidence type="ECO:0000256" key="1">
    <source>
        <dbReference type="SAM" id="MobiDB-lite"/>
    </source>
</evidence>
<organism evidence="2 3">
    <name type="scientific">Trachymyrmex cornetzi</name>
    <dbReference type="NCBI Taxonomy" id="471704"/>
    <lineage>
        <taxon>Eukaryota</taxon>
        <taxon>Metazoa</taxon>
        <taxon>Ecdysozoa</taxon>
        <taxon>Arthropoda</taxon>
        <taxon>Hexapoda</taxon>
        <taxon>Insecta</taxon>
        <taxon>Pterygota</taxon>
        <taxon>Neoptera</taxon>
        <taxon>Endopterygota</taxon>
        <taxon>Hymenoptera</taxon>
        <taxon>Apocrita</taxon>
        <taxon>Aculeata</taxon>
        <taxon>Formicoidea</taxon>
        <taxon>Formicidae</taxon>
        <taxon>Myrmicinae</taxon>
        <taxon>Trachymyrmex</taxon>
    </lineage>
</organism>
<gene>
    <name evidence="2" type="ORF">ALC57_10641</name>
</gene>
<proteinExistence type="predicted"/>